<keyword evidence="1" id="KW-1277">Toxin-antitoxin system</keyword>
<evidence type="ECO:0000313" key="3">
    <source>
        <dbReference type="Proteomes" id="UP000306196"/>
    </source>
</evidence>
<evidence type="ECO:0000313" key="2">
    <source>
        <dbReference type="EMBL" id="TLD71045.1"/>
    </source>
</evidence>
<dbReference type="InterPro" id="IPR035093">
    <property type="entry name" value="RelE/ParE_toxin_dom_sf"/>
</dbReference>
<accession>A0A5R8KGG4</accession>
<sequence length="97" mass="11589">MRIDYHPALEEELAEIRRYYESQSSGLGDDFVDEFERQVFSIAAMPTRWMTVKGDIRRSLMKRFPYVIFFRITGEDSIRITVVKHERRHPAFGMSRD</sequence>
<evidence type="ECO:0000256" key="1">
    <source>
        <dbReference type="ARBA" id="ARBA00022649"/>
    </source>
</evidence>
<dbReference type="OrthoDB" id="9809155at2"/>
<dbReference type="Gene3D" id="3.30.2310.20">
    <property type="entry name" value="RelE-like"/>
    <property type="match status" value="1"/>
</dbReference>
<dbReference type="Pfam" id="PF05016">
    <property type="entry name" value="ParE_toxin"/>
    <property type="match status" value="1"/>
</dbReference>
<dbReference type="AlphaFoldDB" id="A0A5R8KGG4"/>
<protein>
    <submittedName>
        <fullName evidence="2">Type II toxin-antitoxin system RelE/ParE family toxin</fullName>
    </submittedName>
</protein>
<dbReference type="EMBL" id="VAUV01000006">
    <property type="protein sequence ID" value="TLD71045.1"/>
    <property type="molecule type" value="Genomic_DNA"/>
</dbReference>
<comment type="caution">
    <text evidence="2">The sequence shown here is derived from an EMBL/GenBank/DDBJ whole genome shotgun (WGS) entry which is preliminary data.</text>
</comment>
<proteinExistence type="predicted"/>
<gene>
    <name evidence="2" type="ORF">FEM03_09030</name>
</gene>
<organism evidence="2 3">
    <name type="scientific">Phragmitibacter flavus</name>
    <dbReference type="NCBI Taxonomy" id="2576071"/>
    <lineage>
        <taxon>Bacteria</taxon>
        <taxon>Pseudomonadati</taxon>
        <taxon>Verrucomicrobiota</taxon>
        <taxon>Verrucomicrobiia</taxon>
        <taxon>Verrucomicrobiales</taxon>
        <taxon>Verrucomicrobiaceae</taxon>
        <taxon>Phragmitibacter</taxon>
    </lineage>
</organism>
<dbReference type="Proteomes" id="UP000306196">
    <property type="component" value="Unassembled WGS sequence"/>
</dbReference>
<dbReference type="InterPro" id="IPR007712">
    <property type="entry name" value="RelE/ParE_toxin"/>
</dbReference>
<reference evidence="2 3" key="1">
    <citation type="submission" date="2019-05" db="EMBL/GenBank/DDBJ databases">
        <title>Verrucobacter flavum gen. nov., sp. nov. a new member of the family Verrucomicrobiaceae.</title>
        <authorList>
            <person name="Szuroczki S."/>
            <person name="Abbaszade G."/>
            <person name="Szabo A."/>
            <person name="Felfoldi T."/>
            <person name="Schumann P."/>
            <person name="Boka K."/>
            <person name="Keki Z."/>
            <person name="Toumi M."/>
            <person name="Toth E."/>
        </authorList>
    </citation>
    <scope>NUCLEOTIDE SEQUENCE [LARGE SCALE GENOMIC DNA]</scope>
    <source>
        <strain evidence="2 3">MG-N-17</strain>
    </source>
</reference>
<dbReference type="RefSeq" id="WP_138085874.1">
    <property type="nucleotide sequence ID" value="NZ_VAUV01000006.1"/>
</dbReference>
<keyword evidence="3" id="KW-1185">Reference proteome</keyword>
<name>A0A5R8KGG4_9BACT</name>